<comment type="caution">
    <text evidence="2">The sequence shown here is derived from an EMBL/GenBank/DDBJ whole genome shotgun (WGS) entry which is preliminary data.</text>
</comment>
<feature type="domain" description="NmrA-like" evidence="1">
    <location>
        <begin position="16"/>
        <end position="294"/>
    </location>
</feature>
<dbReference type="Proteomes" id="UP000267430">
    <property type="component" value="Unassembled WGS sequence"/>
</dbReference>
<dbReference type="PANTHER" id="PTHR47129">
    <property type="entry name" value="QUINONE OXIDOREDUCTASE 2"/>
    <property type="match status" value="1"/>
</dbReference>
<dbReference type="InterPro" id="IPR036291">
    <property type="entry name" value="NAD(P)-bd_dom_sf"/>
</dbReference>
<dbReference type="CDD" id="cd05269">
    <property type="entry name" value="TMR_SDR_a"/>
    <property type="match status" value="1"/>
</dbReference>
<evidence type="ECO:0000259" key="1">
    <source>
        <dbReference type="Pfam" id="PF05368"/>
    </source>
</evidence>
<gene>
    <name evidence="2" type="ORF">ELQ35_11810</name>
</gene>
<dbReference type="EMBL" id="RYZZ01000015">
    <property type="protein sequence ID" value="RUQ28690.1"/>
    <property type="molecule type" value="Genomic_DNA"/>
</dbReference>
<name>A0A3S0TV93_9BACI</name>
<evidence type="ECO:0000313" key="3">
    <source>
        <dbReference type="Proteomes" id="UP000267430"/>
    </source>
</evidence>
<dbReference type="InterPro" id="IPR008030">
    <property type="entry name" value="NmrA-like"/>
</dbReference>
<dbReference type="PANTHER" id="PTHR47129:SF1">
    <property type="entry name" value="NMRA-LIKE DOMAIN-CONTAINING PROTEIN"/>
    <property type="match status" value="1"/>
</dbReference>
<organism evidence="2 3">
    <name type="scientific">Peribacillus cavernae</name>
    <dbReference type="NCBI Taxonomy" id="1674310"/>
    <lineage>
        <taxon>Bacteria</taxon>
        <taxon>Bacillati</taxon>
        <taxon>Bacillota</taxon>
        <taxon>Bacilli</taxon>
        <taxon>Bacillales</taxon>
        <taxon>Bacillaceae</taxon>
        <taxon>Peribacillus</taxon>
    </lineage>
</organism>
<reference evidence="2 3" key="1">
    <citation type="submission" date="2018-12" db="EMBL/GenBank/DDBJ databases">
        <title>Bacillus chawlae sp. nov., Bacillus glennii sp. nov., and Bacillus saganii sp. nov. Isolated from the Vehicle Assembly Building at Kennedy Space Center where the Viking Spacecraft were Assembled.</title>
        <authorList>
            <person name="Seuylemezian A."/>
            <person name="Vaishampayan P."/>
        </authorList>
    </citation>
    <scope>NUCLEOTIDE SEQUENCE [LARGE SCALE GENOMIC DNA]</scope>
    <source>
        <strain evidence="2 3">L5</strain>
    </source>
</reference>
<accession>A0A3S0TV93</accession>
<proteinExistence type="predicted"/>
<dbReference type="AlphaFoldDB" id="A0A3S0TV93"/>
<dbReference type="Pfam" id="PF05368">
    <property type="entry name" value="NmrA"/>
    <property type="match status" value="1"/>
</dbReference>
<evidence type="ECO:0000313" key="2">
    <source>
        <dbReference type="EMBL" id="RUQ28690.1"/>
    </source>
</evidence>
<dbReference type="Gene3D" id="3.40.50.720">
    <property type="entry name" value="NAD(P)-binding Rossmann-like Domain"/>
    <property type="match status" value="1"/>
</dbReference>
<protein>
    <submittedName>
        <fullName evidence="2">SDR family oxidoreductase</fullName>
    </submittedName>
</protein>
<sequence length="304" mass="32830">MKFQKNIYKRRGSSVSKIVITGATGELGQLVVQNLLTKVSASEIAVSVRNVEKASAFAEQGIEVRYGDYEDPASLEKSFSGASKLLLISTPENEPVARIRMHVNAIEAAKKAGVKHIAYTGFAFVDKGAFPSLGNVHLATEYTIRVSGIPFTILRNAFYQEVFVNPALQSFIDSGSIVTSAGEGRINTVTRNDLALAAATVLAEDGHENRVYELASAVAWNYDDLAEILSDVSGKTVTHQYVTDSEAFNGMVIAGLPEGLARFQIALYQSIASGNEGNTSGDLEKLIGRKPTSIRESITQFFNK</sequence>
<dbReference type="Gene3D" id="3.90.25.10">
    <property type="entry name" value="UDP-galactose 4-epimerase, domain 1"/>
    <property type="match status" value="1"/>
</dbReference>
<dbReference type="OrthoDB" id="152510at2"/>
<dbReference type="InterPro" id="IPR052718">
    <property type="entry name" value="NmrA-type_oxidoreductase"/>
</dbReference>
<dbReference type="SUPFAM" id="SSF51735">
    <property type="entry name" value="NAD(P)-binding Rossmann-fold domains"/>
    <property type="match status" value="1"/>
</dbReference>
<keyword evidence="3" id="KW-1185">Reference proteome</keyword>